<dbReference type="Proteomes" id="UP001409585">
    <property type="component" value="Unassembled WGS sequence"/>
</dbReference>
<dbReference type="Pfam" id="PF08376">
    <property type="entry name" value="NIT"/>
    <property type="match status" value="1"/>
</dbReference>
<feature type="domain" description="Nitrate/nitrite sensing protein" evidence="1">
    <location>
        <begin position="42"/>
        <end position="263"/>
    </location>
</feature>
<sequence>MSLLFAALVMVVAAYFWLRHQQRQLREHRRAGISALRGLQILLASLQQHRGLANGYIHGEVALHRSLLEVRDKVHSQITRIEAASDWVVDKAYWQSITESWARILASFPQSDPDNSFRTHSALIRNVLVLIGHTTERHKLPGVAAKNAMSYSFIWEKLLTTAELMGQARGLGIGIAVDGECPASARKQLAKLVAEIERESEQLAGSLPNFEPVTPLVEEYLKTIDDKLLGSAPSIEPMEYFSVASVAIDALYQYYNEALRELQVQIYR</sequence>
<organism evidence="2 3">
    <name type="scientific">Halioxenophilus aromaticivorans</name>
    <dbReference type="NCBI Taxonomy" id="1306992"/>
    <lineage>
        <taxon>Bacteria</taxon>
        <taxon>Pseudomonadati</taxon>
        <taxon>Pseudomonadota</taxon>
        <taxon>Gammaproteobacteria</taxon>
        <taxon>Alteromonadales</taxon>
        <taxon>Alteromonadaceae</taxon>
        <taxon>Halioxenophilus</taxon>
    </lineage>
</organism>
<gene>
    <name evidence="2" type="ORF">GCM10025791_47760</name>
</gene>
<reference evidence="3" key="1">
    <citation type="journal article" date="2019" name="Int. J. Syst. Evol. Microbiol.">
        <title>The Global Catalogue of Microorganisms (GCM) 10K type strain sequencing project: providing services to taxonomists for standard genome sequencing and annotation.</title>
        <authorList>
            <consortium name="The Broad Institute Genomics Platform"/>
            <consortium name="The Broad Institute Genome Sequencing Center for Infectious Disease"/>
            <person name="Wu L."/>
            <person name="Ma J."/>
        </authorList>
    </citation>
    <scope>NUCLEOTIDE SEQUENCE [LARGE SCALE GENOMIC DNA]</scope>
    <source>
        <strain evidence="3">JCM 19134</strain>
    </source>
</reference>
<evidence type="ECO:0000313" key="3">
    <source>
        <dbReference type="Proteomes" id="UP001409585"/>
    </source>
</evidence>
<proteinExistence type="predicted"/>
<keyword evidence="3" id="KW-1185">Reference proteome</keyword>
<dbReference type="AlphaFoldDB" id="A0AAV3U9T9"/>
<dbReference type="EMBL" id="BAABLX010000079">
    <property type="protein sequence ID" value="GAA4960777.1"/>
    <property type="molecule type" value="Genomic_DNA"/>
</dbReference>
<evidence type="ECO:0000313" key="2">
    <source>
        <dbReference type="EMBL" id="GAA4960777.1"/>
    </source>
</evidence>
<name>A0AAV3U9T9_9ALTE</name>
<evidence type="ECO:0000259" key="1">
    <source>
        <dbReference type="Pfam" id="PF08376"/>
    </source>
</evidence>
<dbReference type="InterPro" id="IPR013587">
    <property type="entry name" value="Nitrate/nitrite_sensing"/>
</dbReference>
<protein>
    <recommendedName>
        <fullName evidence="1">Nitrate/nitrite sensing protein domain-containing protein</fullName>
    </recommendedName>
</protein>
<accession>A0AAV3U9T9</accession>
<comment type="caution">
    <text evidence="2">The sequence shown here is derived from an EMBL/GenBank/DDBJ whole genome shotgun (WGS) entry which is preliminary data.</text>
</comment>